<dbReference type="GO" id="GO:0009317">
    <property type="term" value="C:acetyl-CoA carboxylase complex"/>
    <property type="evidence" value="ECO:0007669"/>
    <property type="project" value="InterPro"/>
</dbReference>
<dbReference type="GO" id="GO:0004658">
    <property type="term" value="F:propionyl-CoA carboxylase activity"/>
    <property type="evidence" value="ECO:0007669"/>
    <property type="project" value="TreeGrafter"/>
</dbReference>
<dbReference type="PROSITE" id="PS50980">
    <property type="entry name" value="COA_CT_NTER"/>
    <property type="match status" value="1"/>
</dbReference>
<dbReference type="PANTHER" id="PTHR43842">
    <property type="entry name" value="PROPIONYL-COA CARBOXYLASE BETA CHAIN"/>
    <property type="match status" value="1"/>
</dbReference>
<evidence type="ECO:0000313" key="3">
    <source>
        <dbReference type="EMBL" id="SHM79419.1"/>
    </source>
</evidence>
<proteinExistence type="predicted"/>
<dbReference type="SUPFAM" id="SSF52096">
    <property type="entry name" value="ClpP/crotonase"/>
    <property type="match status" value="2"/>
</dbReference>
<dbReference type="InterPro" id="IPR000438">
    <property type="entry name" value="Acetyl_CoA_COase_Trfase_b_su"/>
</dbReference>
<dbReference type="RefSeq" id="WP_242952561.1">
    <property type="nucleotide sequence ID" value="NZ_FRCP01000017.1"/>
</dbReference>
<keyword evidence="4" id="KW-1185">Reference proteome</keyword>
<evidence type="ECO:0000313" key="4">
    <source>
        <dbReference type="Proteomes" id="UP000184038"/>
    </source>
</evidence>
<dbReference type="InterPro" id="IPR029045">
    <property type="entry name" value="ClpP/crotonase-like_dom_sf"/>
</dbReference>
<dbReference type="Gene3D" id="3.90.226.10">
    <property type="entry name" value="2-enoyl-CoA Hydratase, Chain A, domain 1"/>
    <property type="match status" value="2"/>
</dbReference>
<evidence type="ECO:0000259" key="1">
    <source>
        <dbReference type="PROSITE" id="PS50980"/>
    </source>
</evidence>
<dbReference type="PRINTS" id="PR01070">
    <property type="entry name" value="ACCCTRFRASEB"/>
</dbReference>
<dbReference type="PANTHER" id="PTHR43842:SF2">
    <property type="entry name" value="PROPIONYL-COA CARBOXYLASE BETA CHAIN, MITOCHONDRIAL"/>
    <property type="match status" value="1"/>
</dbReference>
<protein>
    <submittedName>
        <fullName evidence="3">Propionyl-CoA carboxylase beta chain</fullName>
    </submittedName>
</protein>
<dbReference type="GO" id="GO:0003989">
    <property type="term" value="F:acetyl-CoA carboxylase activity"/>
    <property type="evidence" value="ECO:0007669"/>
    <property type="project" value="InterPro"/>
</dbReference>
<reference evidence="3 4" key="1">
    <citation type="submission" date="2016-11" db="EMBL/GenBank/DDBJ databases">
        <authorList>
            <person name="Jaros S."/>
            <person name="Januszkiewicz K."/>
            <person name="Wedrychowicz H."/>
        </authorList>
    </citation>
    <scope>NUCLEOTIDE SEQUENCE [LARGE SCALE GENOMIC DNA]</scope>
    <source>
        <strain evidence="3 4">DSM 15930</strain>
    </source>
</reference>
<dbReference type="InterPro" id="IPR011763">
    <property type="entry name" value="COA_CT_C"/>
</dbReference>
<feature type="domain" description="CoA carboxyltransferase N-terminal" evidence="1">
    <location>
        <begin position="17"/>
        <end position="273"/>
    </location>
</feature>
<dbReference type="EMBL" id="FRCP01000017">
    <property type="protein sequence ID" value="SHM79419.1"/>
    <property type="molecule type" value="Genomic_DNA"/>
</dbReference>
<sequence>MEEQKSSIFPAGIAELKNIITENIPFMKEKESEYVDKYKLEKQHDKGKLHAIERITMILDKDTFKEIGSRVTNHKSALGLCEDTLPYDGVITGYGFIKGQKVYIYAQDFTVMGGTLGNEHGKKIAHVIELAIKTKCPVIGINDSGGARIQEGVSSLAGYGDIFYMNTLASGYIPQISIIAGPCAGGAVYSPGITDFIFTIDEVSNMFVTGPKVIKSVTNETVTAEELGSARVHSTTSGVAHFRYESEDKCYEGVRHLVEMLPQYYGDKRTFKQEPYVNKNQKALDSILPERMSQSYDMRQVIAEMFDKDSFVEIQAEFAQNIVVGFAKLSNITVGVVGSQPRYAAGSLDCDASDKGARFIRYCDSYNIPIITLVDVPGFMPGVNQEMRGIIRHGAKLLYAYSEATTIKLTVVLRKAYGGAYIAMCSKHLGADYVYAWPSAEIAVMGAEGAVEIIHSKELKNIPKGQIGEFINAKADEYRESCMNGDIAAKYGYVDEIINPSETRERLYSDLIMLRGKSELTVVRKKHGNIPL</sequence>
<accession>A0A1M7LMI3</accession>
<dbReference type="InterPro" id="IPR034733">
    <property type="entry name" value="AcCoA_carboxyl_beta"/>
</dbReference>
<dbReference type="AlphaFoldDB" id="A0A1M7LMI3"/>
<dbReference type="STRING" id="1120996.SAMN02746066_03313"/>
<evidence type="ECO:0000259" key="2">
    <source>
        <dbReference type="PROSITE" id="PS50989"/>
    </source>
</evidence>
<dbReference type="Proteomes" id="UP000184038">
    <property type="component" value="Unassembled WGS sequence"/>
</dbReference>
<dbReference type="GO" id="GO:0006633">
    <property type="term" value="P:fatty acid biosynthetic process"/>
    <property type="evidence" value="ECO:0007669"/>
    <property type="project" value="InterPro"/>
</dbReference>
<gene>
    <name evidence="3" type="ORF">SAMN02746066_03313</name>
</gene>
<name>A0A1M7LMI3_9FIRM</name>
<dbReference type="Pfam" id="PF01039">
    <property type="entry name" value="Carboxyl_trans"/>
    <property type="match status" value="1"/>
</dbReference>
<dbReference type="InterPro" id="IPR051047">
    <property type="entry name" value="AccD/PCCB"/>
</dbReference>
<dbReference type="PROSITE" id="PS50989">
    <property type="entry name" value="COA_CT_CTER"/>
    <property type="match status" value="1"/>
</dbReference>
<feature type="domain" description="CoA carboxyltransferase C-terminal" evidence="2">
    <location>
        <begin position="283"/>
        <end position="526"/>
    </location>
</feature>
<organism evidence="3 4">
    <name type="scientific">Anaerosporobacter mobilis DSM 15930</name>
    <dbReference type="NCBI Taxonomy" id="1120996"/>
    <lineage>
        <taxon>Bacteria</taxon>
        <taxon>Bacillati</taxon>
        <taxon>Bacillota</taxon>
        <taxon>Clostridia</taxon>
        <taxon>Lachnospirales</taxon>
        <taxon>Lachnospiraceae</taxon>
        <taxon>Anaerosporobacter</taxon>
    </lineage>
</organism>
<dbReference type="InterPro" id="IPR011762">
    <property type="entry name" value="COA_CT_N"/>
</dbReference>